<feature type="region of interest" description="Disordered" evidence="1">
    <location>
        <begin position="320"/>
        <end position="375"/>
    </location>
</feature>
<dbReference type="EMBL" id="JANBTX010000005">
    <property type="protein sequence ID" value="KAJ2690989.1"/>
    <property type="molecule type" value="Genomic_DNA"/>
</dbReference>
<feature type="compositionally biased region" description="Basic residues" evidence="1">
    <location>
        <begin position="215"/>
        <end position="227"/>
    </location>
</feature>
<reference evidence="2" key="1">
    <citation type="submission" date="2022-07" db="EMBL/GenBank/DDBJ databases">
        <title>Phylogenomic reconstructions and comparative analyses of Kickxellomycotina fungi.</title>
        <authorList>
            <person name="Reynolds N.K."/>
            <person name="Stajich J.E."/>
            <person name="Barry K."/>
            <person name="Grigoriev I.V."/>
            <person name="Crous P."/>
            <person name="Smith M.E."/>
        </authorList>
    </citation>
    <scope>NUCLEOTIDE SEQUENCE</scope>
    <source>
        <strain evidence="2">CBS 109367</strain>
    </source>
</reference>
<feature type="region of interest" description="Disordered" evidence="1">
    <location>
        <begin position="557"/>
        <end position="588"/>
    </location>
</feature>
<dbReference type="OrthoDB" id="10643129at2759"/>
<feature type="compositionally biased region" description="Basic and acidic residues" evidence="1">
    <location>
        <begin position="203"/>
        <end position="214"/>
    </location>
</feature>
<feature type="compositionally biased region" description="Polar residues" evidence="1">
    <location>
        <begin position="163"/>
        <end position="195"/>
    </location>
</feature>
<evidence type="ECO:0000313" key="3">
    <source>
        <dbReference type="Proteomes" id="UP001151516"/>
    </source>
</evidence>
<proteinExistence type="predicted"/>
<feature type="region of interest" description="Disordered" evidence="1">
    <location>
        <begin position="153"/>
        <end position="241"/>
    </location>
</feature>
<feature type="compositionally biased region" description="Low complexity" evidence="1">
    <location>
        <begin position="66"/>
        <end position="127"/>
    </location>
</feature>
<feature type="region of interest" description="Disordered" evidence="1">
    <location>
        <begin position="453"/>
        <end position="480"/>
    </location>
</feature>
<keyword evidence="3" id="KW-1185">Reference proteome</keyword>
<organism evidence="2 3">
    <name type="scientific">Coemansia spiralis</name>
    <dbReference type="NCBI Taxonomy" id="417178"/>
    <lineage>
        <taxon>Eukaryota</taxon>
        <taxon>Fungi</taxon>
        <taxon>Fungi incertae sedis</taxon>
        <taxon>Zoopagomycota</taxon>
        <taxon>Kickxellomycotina</taxon>
        <taxon>Kickxellomycetes</taxon>
        <taxon>Kickxellales</taxon>
        <taxon>Kickxellaceae</taxon>
        <taxon>Coemansia</taxon>
    </lineage>
</organism>
<comment type="caution">
    <text evidence="2">The sequence shown here is derived from an EMBL/GenBank/DDBJ whole genome shotgun (WGS) entry which is preliminary data.</text>
</comment>
<dbReference type="Proteomes" id="UP001151516">
    <property type="component" value="Unassembled WGS sequence"/>
</dbReference>
<protein>
    <submittedName>
        <fullName evidence="2">Uncharacterized protein</fullName>
    </submittedName>
</protein>
<dbReference type="AlphaFoldDB" id="A0A9W8GPL3"/>
<accession>A0A9W8GPL3</accession>
<evidence type="ECO:0000313" key="2">
    <source>
        <dbReference type="EMBL" id="KAJ2690989.1"/>
    </source>
</evidence>
<feature type="region of interest" description="Disordered" evidence="1">
    <location>
        <begin position="59"/>
        <end position="127"/>
    </location>
</feature>
<evidence type="ECO:0000256" key="1">
    <source>
        <dbReference type="SAM" id="MobiDB-lite"/>
    </source>
</evidence>
<gene>
    <name evidence="2" type="ORF">IWW39_000348</name>
</gene>
<sequence length="588" mass="62401">MFYGLAAKSAKGKSSPPSEYALLEELLSVLLTGPSDDRRRRALVAAAGDMLLARTIAKLSSDDSVDGPVPSTDNVQLNAPANNPESPAPTNDVEFPAPETRPTTQPATAQSAAPQPATPAAKLATPAAQPAAVKPAVEAKLATPANQSAALLAAQPTAPRPVTTASAQLSVRPSTPPSTNGSTASDTKTGTSNDTDGALTGAEKPDNVADDPPHRRIRKPGIPRKAKGQVPLPPGSLVVDARHSRSKKIATRTEEHADANVAVAAKSVGKNGLVVTEARIMSFPPSSIVLDLNGNVIPSFKATESKVPVSPVDDMAKVPASSIDSTANERVKADARSNVGALPPPRPIQPSPAPRATKSDKGEEVDQSNEDPPDIIVTTIGDVLALYDRMTPRQRALFVKKVECGKKARASLSDGEDTVGDGPSHMVAVWDLHDRLFSMPGYEQIRVMNQIYEREKPEPTTKAPAAGPQRIDTPRDDESGSDIDISVGRLLDLYDRMDAMTQLVFVDQLIANSQGPLTAPKNRMEASVENGLYHYYQLSLEDQLVFTDKALDENRVRTEASEVKPAKVIASMTTPTEPPVNEETDDDL</sequence>
<name>A0A9W8GPL3_9FUNG</name>
<feature type="compositionally biased region" description="Pro residues" evidence="1">
    <location>
        <begin position="342"/>
        <end position="353"/>
    </location>
</feature>